<accession>A0ABR9H8B0</accession>
<keyword evidence="8" id="KW-1185">Reference proteome</keyword>
<dbReference type="PANTHER" id="PTHR34857">
    <property type="entry name" value="SLL0384 PROTEIN"/>
    <property type="match status" value="1"/>
</dbReference>
<gene>
    <name evidence="7" type="ORF">H4684_003624</name>
</gene>
<protein>
    <submittedName>
        <fullName evidence="7">Cobalt/nickel transport system permease protein</fullName>
    </submittedName>
</protein>
<evidence type="ECO:0000256" key="3">
    <source>
        <dbReference type="ARBA" id="ARBA00022692"/>
    </source>
</evidence>
<dbReference type="InterPro" id="IPR003339">
    <property type="entry name" value="ABC/ECF_trnsptr_transmembrane"/>
</dbReference>
<evidence type="ECO:0000313" key="8">
    <source>
        <dbReference type="Proteomes" id="UP000639010"/>
    </source>
</evidence>
<dbReference type="InterPro" id="IPR012809">
    <property type="entry name" value="ECF_CbiQ"/>
</dbReference>
<keyword evidence="5 6" id="KW-0472">Membrane</keyword>
<keyword evidence="4 6" id="KW-1133">Transmembrane helix</keyword>
<evidence type="ECO:0000256" key="2">
    <source>
        <dbReference type="ARBA" id="ARBA00022475"/>
    </source>
</evidence>
<name>A0ABR9H8B0_9BACT</name>
<comment type="caution">
    <text evidence="7">The sequence shown here is derived from an EMBL/GenBank/DDBJ whole genome shotgun (WGS) entry which is preliminary data.</text>
</comment>
<feature type="transmembrane region" description="Helical" evidence="6">
    <location>
        <begin position="237"/>
        <end position="255"/>
    </location>
</feature>
<evidence type="ECO:0000256" key="6">
    <source>
        <dbReference type="SAM" id="Phobius"/>
    </source>
</evidence>
<dbReference type="InterPro" id="IPR051611">
    <property type="entry name" value="ECF_transporter_component"/>
</dbReference>
<evidence type="ECO:0000313" key="7">
    <source>
        <dbReference type="EMBL" id="MBE1426940.1"/>
    </source>
</evidence>
<evidence type="ECO:0000256" key="4">
    <source>
        <dbReference type="ARBA" id="ARBA00022989"/>
    </source>
</evidence>
<evidence type="ECO:0000256" key="5">
    <source>
        <dbReference type="ARBA" id="ARBA00023136"/>
    </source>
</evidence>
<sequence>MPKIDTSLFEIGTLDRLAAGDTGIHDLDPRAKLIATLAFILTVVSFGRYEVASLLPLLAFPLTLAILGRVPGPYLLRKLLIASPFAVMVGMFNPLLDQTVLLNVSGLNVTGGWVSFAAILLRFALSVTAALVLIATTGFAQVCMALTRLGTPRIFATQLLFLYRYIFVLTEEGLRMSRARDLRSFGHRGTGLRIYGFMLGQLLLRTMDRAGRIHRAMLCRGFDGEVRLNRRLQWRRGDVLFMCGWLGFFALVRVFNLPQELGQMLLKVIA</sequence>
<reference evidence="7 8" key="1">
    <citation type="submission" date="2020-10" db="EMBL/GenBank/DDBJ databases">
        <title>Genomic Encyclopedia of Type Strains, Phase IV (KMG-IV): sequencing the most valuable type-strain genomes for metagenomic binning, comparative biology and taxonomic classification.</title>
        <authorList>
            <person name="Goeker M."/>
        </authorList>
    </citation>
    <scope>NUCLEOTIDE SEQUENCE [LARGE SCALE GENOMIC DNA]</scope>
    <source>
        <strain evidence="7 8">DSM 4194</strain>
    </source>
</reference>
<dbReference type="Pfam" id="PF02361">
    <property type="entry name" value="CbiQ"/>
    <property type="match status" value="1"/>
</dbReference>
<dbReference type="RefSeq" id="WP_192624781.1">
    <property type="nucleotide sequence ID" value="NZ_JADBGG010000038.1"/>
</dbReference>
<organism evidence="7 8">
    <name type="scientific">Desulfomicrobium macestii</name>
    <dbReference type="NCBI Taxonomy" id="90731"/>
    <lineage>
        <taxon>Bacteria</taxon>
        <taxon>Pseudomonadati</taxon>
        <taxon>Thermodesulfobacteriota</taxon>
        <taxon>Desulfovibrionia</taxon>
        <taxon>Desulfovibrionales</taxon>
        <taxon>Desulfomicrobiaceae</taxon>
        <taxon>Desulfomicrobium</taxon>
    </lineage>
</organism>
<proteinExistence type="predicted"/>
<dbReference type="Proteomes" id="UP000639010">
    <property type="component" value="Unassembled WGS sequence"/>
</dbReference>
<dbReference type="NCBIfam" id="TIGR02454">
    <property type="entry name" value="ECF_T_CbiQ"/>
    <property type="match status" value="1"/>
</dbReference>
<comment type="subcellular location">
    <subcellularLocation>
        <location evidence="1">Cell membrane</location>
        <topology evidence="1">Multi-pass membrane protein</topology>
    </subcellularLocation>
</comment>
<keyword evidence="2" id="KW-1003">Cell membrane</keyword>
<feature type="transmembrane region" description="Helical" evidence="6">
    <location>
        <begin position="34"/>
        <end position="67"/>
    </location>
</feature>
<evidence type="ECO:0000256" key="1">
    <source>
        <dbReference type="ARBA" id="ARBA00004651"/>
    </source>
</evidence>
<dbReference type="CDD" id="cd16914">
    <property type="entry name" value="EcfT"/>
    <property type="match status" value="1"/>
</dbReference>
<dbReference type="PANTHER" id="PTHR34857:SF2">
    <property type="entry name" value="SLL0384 PROTEIN"/>
    <property type="match status" value="1"/>
</dbReference>
<feature type="transmembrane region" description="Helical" evidence="6">
    <location>
        <begin position="79"/>
        <end position="96"/>
    </location>
</feature>
<keyword evidence="3 6" id="KW-0812">Transmembrane</keyword>
<dbReference type="EMBL" id="JADBGG010000038">
    <property type="protein sequence ID" value="MBE1426940.1"/>
    <property type="molecule type" value="Genomic_DNA"/>
</dbReference>
<feature type="transmembrane region" description="Helical" evidence="6">
    <location>
        <begin position="116"/>
        <end position="140"/>
    </location>
</feature>